<evidence type="ECO:0000256" key="1">
    <source>
        <dbReference type="SAM" id="MobiDB-lite"/>
    </source>
</evidence>
<gene>
    <name evidence="3" type="ORF">Daesc_000317</name>
</gene>
<reference evidence="3 4" key="1">
    <citation type="journal article" date="2024" name="Front Chem Biol">
        <title>Unveiling the potential of Daldinia eschscholtzii MFLUCC 19-0629 through bioactivity and bioinformatics studies for enhanced sustainable agriculture production.</title>
        <authorList>
            <person name="Brooks S."/>
            <person name="Weaver J.A."/>
            <person name="Klomchit A."/>
            <person name="Alharthi S.A."/>
            <person name="Onlamun T."/>
            <person name="Nurani R."/>
            <person name="Vong T.K."/>
            <person name="Alberti F."/>
            <person name="Greco C."/>
        </authorList>
    </citation>
    <scope>NUCLEOTIDE SEQUENCE [LARGE SCALE GENOMIC DNA]</scope>
    <source>
        <strain evidence="3">MFLUCC 19-0629</strain>
    </source>
</reference>
<evidence type="ECO:0000313" key="3">
    <source>
        <dbReference type="EMBL" id="KAK6957530.1"/>
    </source>
</evidence>
<evidence type="ECO:0000313" key="4">
    <source>
        <dbReference type="Proteomes" id="UP001369815"/>
    </source>
</evidence>
<keyword evidence="2" id="KW-0472">Membrane</keyword>
<feature type="region of interest" description="Disordered" evidence="1">
    <location>
        <begin position="92"/>
        <end position="127"/>
    </location>
</feature>
<name>A0AAX6MXZ3_9PEZI</name>
<proteinExistence type="predicted"/>
<organism evidence="3 4">
    <name type="scientific">Daldinia eschscholtzii</name>
    <dbReference type="NCBI Taxonomy" id="292717"/>
    <lineage>
        <taxon>Eukaryota</taxon>
        <taxon>Fungi</taxon>
        <taxon>Dikarya</taxon>
        <taxon>Ascomycota</taxon>
        <taxon>Pezizomycotina</taxon>
        <taxon>Sordariomycetes</taxon>
        <taxon>Xylariomycetidae</taxon>
        <taxon>Xylariales</taxon>
        <taxon>Hypoxylaceae</taxon>
        <taxon>Daldinia</taxon>
    </lineage>
</organism>
<dbReference type="AlphaFoldDB" id="A0AAX6MXZ3"/>
<evidence type="ECO:0000256" key="2">
    <source>
        <dbReference type="SAM" id="Phobius"/>
    </source>
</evidence>
<keyword evidence="4" id="KW-1185">Reference proteome</keyword>
<feature type="compositionally biased region" description="Basic and acidic residues" evidence="1">
    <location>
        <begin position="92"/>
        <end position="114"/>
    </location>
</feature>
<keyword evidence="2" id="KW-0812">Transmembrane</keyword>
<keyword evidence="2" id="KW-1133">Transmembrane helix</keyword>
<comment type="caution">
    <text evidence="3">The sequence shown here is derived from an EMBL/GenBank/DDBJ whole genome shotgun (WGS) entry which is preliminary data.</text>
</comment>
<dbReference type="Proteomes" id="UP001369815">
    <property type="component" value="Unassembled WGS sequence"/>
</dbReference>
<accession>A0AAX6MXZ3</accession>
<feature type="region of interest" description="Disordered" evidence="1">
    <location>
        <begin position="46"/>
        <end position="65"/>
    </location>
</feature>
<dbReference type="EMBL" id="JBANMG010000001">
    <property type="protein sequence ID" value="KAK6957530.1"/>
    <property type="molecule type" value="Genomic_DNA"/>
</dbReference>
<feature type="transmembrane region" description="Helical" evidence="2">
    <location>
        <begin position="136"/>
        <end position="157"/>
    </location>
</feature>
<sequence length="229" mass="25633">MVGYYFLGLLFANWAFSLPRRPNICALYGVVAAVLLYRGVIGGDRDGDATPGRPASEQPKLADSQNRAADSVARVLHHSHWSECRDDVGRGLRRGNTDDTRYRGDGSVDDRGARDAAGTDAERGAPGRGIHPGAHVGVQLIIFLAMIYVLFYACMLWRSVQNSIVRCNEWERDPKNPDWVIENYSDVDRHSGFFYTRSFYCPESHRDLVNSKLFQSAAQALIAFCAMLW</sequence>
<protein>
    <submittedName>
        <fullName evidence="3">Uncharacterized protein</fullName>
    </submittedName>
</protein>